<keyword evidence="6 8" id="KW-1133">Transmembrane helix</keyword>
<dbReference type="FunFam" id="1.10.3470.10:FF:000001">
    <property type="entry name" value="Vitamin B12 ABC transporter permease BtuC"/>
    <property type="match status" value="1"/>
</dbReference>
<feature type="transmembrane region" description="Helical" evidence="8">
    <location>
        <begin position="250"/>
        <end position="277"/>
    </location>
</feature>
<evidence type="ECO:0000256" key="8">
    <source>
        <dbReference type="SAM" id="Phobius"/>
    </source>
</evidence>
<comment type="subcellular location">
    <subcellularLocation>
        <location evidence="1">Cell membrane</location>
        <topology evidence="1">Multi-pass membrane protein</topology>
    </subcellularLocation>
</comment>
<evidence type="ECO:0000256" key="6">
    <source>
        <dbReference type="ARBA" id="ARBA00022989"/>
    </source>
</evidence>
<keyword evidence="7 8" id="KW-0472">Membrane</keyword>
<reference evidence="9 10" key="1">
    <citation type="submission" date="2014-08" db="EMBL/GenBank/DDBJ databases">
        <title>Complete genome of a marine bacteria Jeotgalibacillus malaysiensis.</title>
        <authorList>
            <person name="Yaakop A.S."/>
            <person name="Chan K.-G."/>
            <person name="Goh K.M."/>
        </authorList>
    </citation>
    <scope>NUCLEOTIDE SEQUENCE [LARGE SCALE GENOMIC DNA]</scope>
    <source>
        <strain evidence="9 10">D5</strain>
    </source>
</reference>
<keyword evidence="10" id="KW-1185">Reference proteome</keyword>
<evidence type="ECO:0000256" key="5">
    <source>
        <dbReference type="ARBA" id="ARBA00022692"/>
    </source>
</evidence>
<keyword evidence="5 8" id="KW-0812">Transmembrane</keyword>
<evidence type="ECO:0000256" key="2">
    <source>
        <dbReference type="ARBA" id="ARBA00007935"/>
    </source>
</evidence>
<feature type="transmembrane region" description="Helical" evidence="8">
    <location>
        <begin position="187"/>
        <end position="204"/>
    </location>
</feature>
<dbReference type="BioCyc" id="JESP1508404:G14D9-12796-MONOMER"/>
<dbReference type="GO" id="GO:0033214">
    <property type="term" value="P:siderophore-iron import into cell"/>
    <property type="evidence" value="ECO:0007669"/>
    <property type="project" value="TreeGrafter"/>
</dbReference>
<dbReference type="Gene3D" id="1.10.3470.10">
    <property type="entry name" value="ABC transporter involved in vitamin B12 uptake, BtuC"/>
    <property type="match status" value="1"/>
</dbReference>
<feature type="transmembrane region" description="Helical" evidence="8">
    <location>
        <begin position="75"/>
        <end position="93"/>
    </location>
</feature>
<evidence type="ECO:0000256" key="7">
    <source>
        <dbReference type="ARBA" id="ARBA00023136"/>
    </source>
</evidence>
<dbReference type="GO" id="GO:0022857">
    <property type="term" value="F:transmembrane transporter activity"/>
    <property type="evidence" value="ECO:0007669"/>
    <property type="project" value="InterPro"/>
</dbReference>
<dbReference type="EMBL" id="CP009416">
    <property type="protein sequence ID" value="AJD92832.1"/>
    <property type="molecule type" value="Genomic_DNA"/>
</dbReference>
<feature type="transmembrane region" description="Helical" evidence="8">
    <location>
        <begin position="161"/>
        <end position="181"/>
    </location>
</feature>
<dbReference type="STRING" id="1508404.JMA_35150"/>
<sequence>MKQWTFRLFNDRVSIQLSSRWLIVTGVWLLAVMMVFLLSLSSGSNWIPLTEVFMQITGQIDQHSFVIETLRLPRALMAILVGAALGVAGLILQSLVRNPLAAPDIIGITSGASLGAVTFISFGAGIISLQYLPLAAIAGGLLAALLIYLISWNKGVTPIRLVLIGVGLSAIMKACVTFMLVMSDTATTTQAYIWLTGSIYAASWSEVTSMIWWLLIPIPFLIVFGRGLNVTELGEDFSVNVGIRVQLQQFIFLMCSVMLAGTAAAYAGGIEFVGLMAPHIARRLVHRSFPGLAVLTALIGAFLVLIADLVARTVFLPLDIPAGVFTAAIGAPFFLYLLFRYRNQ</sequence>
<dbReference type="InterPro" id="IPR000522">
    <property type="entry name" value="ABC_transptr_permease_BtuC"/>
</dbReference>
<keyword evidence="3" id="KW-0813">Transport</keyword>
<dbReference type="Proteomes" id="UP000031449">
    <property type="component" value="Chromosome"/>
</dbReference>
<feature type="transmembrane region" description="Helical" evidence="8">
    <location>
        <begin position="211"/>
        <end position="230"/>
    </location>
</feature>
<comment type="similarity">
    <text evidence="2">Belongs to the binding-protein-dependent transport system permease family. FecCD subfamily.</text>
</comment>
<feature type="transmembrane region" description="Helical" evidence="8">
    <location>
        <begin position="289"/>
        <end position="314"/>
    </location>
</feature>
<protein>
    <submittedName>
        <fullName evidence="9">Iron ABC transporter membrane protein</fullName>
    </submittedName>
</protein>
<name>A0A0B5AVX0_9BACL</name>
<dbReference type="GO" id="GO:0005886">
    <property type="term" value="C:plasma membrane"/>
    <property type="evidence" value="ECO:0007669"/>
    <property type="project" value="UniProtKB-SubCell"/>
</dbReference>
<dbReference type="Pfam" id="PF01032">
    <property type="entry name" value="FecCD"/>
    <property type="match status" value="1"/>
</dbReference>
<keyword evidence="4" id="KW-1003">Cell membrane</keyword>
<organism evidence="9 10">
    <name type="scientific">Jeotgalibacillus malaysiensis</name>
    <dbReference type="NCBI Taxonomy" id="1508404"/>
    <lineage>
        <taxon>Bacteria</taxon>
        <taxon>Bacillati</taxon>
        <taxon>Bacillota</taxon>
        <taxon>Bacilli</taxon>
        <taxon>Bacillales</taxon>
        <taxon>Caryophanaceae</taxon>
        <taxon>Jeotgalibacillus</taxon>
    </lineage>
</organism>
<gene>
    <name evidence="9" type="ORF">JMA_35150</name>
</gene>
<dbReference type="SUPFAM" id="SSF81345">
    <property type="entry name" value="ABC transporter involved in vitamin B12 uptake, BtuC"/>
    <property type="match status" value="1"/>
</dbReference>
<evidence type="ECO:0000313" key="9">
    <source>
        <dbReference type="EMBL" id="AJD92832.1"/>
    </source>
</evidence>
<dbReference type="KEGG" id="jeo:JMA_35150"/>
<feature type="transmembrane region" description="Helical" evidence="8">
    <location>
        <begin position="105"/>
        <end position="125"/>
    </location>
</feature>
<dbReference type="AlphaFoldDB" id="A0A0B5AVX0"/>
<accession>A0A0B5AVX0</accession>
<dbReference type="PANTHER" id="PTHR30472">
    <property type="entry name" value="FERRIC ENTEROBACTIN TRANSPORT SYSTEM PERMEASE PROTEIN"/>
    <property type="match status" value="1"/>
</dbReference>
<feature type="transmembrane region" description="Helical" evidence="8">
    <location>
        <begin position="320"/>
        <end position="339"/>
    </location>
</feature>
<feature type="transmembrane region" description="Helical" evidence="8">
    <location>
        <begin position="21"/>
        <end position="40"/>
    </location>
</feature>
<dbReference type="HOGENOM" id="CLU_013016_1_1_9"/>
<feature type="transmembrane region" description="Helical" evidence="8">
    <location>
        <begin position="131"/>
        <end position="149"/>
    </location>
</feature>
<dbReference type="PANTHER" id="PTHR30472:SF24">
    <property type="entry name" value="FERRIC ENTEROBACTIN TRANSPORT SYSTEM PERMEASE PROTEIN FEPG"/>
    <property type="match status" value="1"/>
</dbReference>
<proteinExistence type="inferred from homology"/>
<evidence type="ECO:0000256" key="4">
    <source>
        <dbReference type="ARBA" id="ARBA00022475"/>
    </source>
</evidence>
<evidence type="ECO:0000313" key="10">
    <source>
        <dbReference type="Proteomes" id="UP000031449"/>
    </source>
</evidence>
<evidence type="ECO:0000256" key="3">
    <source>
        <dbReference type="ARBA" id="ARBA00022448"/>
    </source>
</evidence>
<dbReference type="OrthoDB" id="9811721at2"/>
<evidence type="ECO:0000256" key="1">
    <source>
        <dbReference type="ARBA" id="ARBA00004651"/>
    </source>
</evidence>
<dbReference type="InterPro" id="IPR037294">
    <property type="entry name" value="ABC_BtuC-like"/>
</dbReference>
<dbReference type="CDD" id="cd06550">
    <property type="entry name" value="TM_ABC_iron-siderophores_like"/>
    <property type="match status" value="1"/>
</dbReference>